<sequence length="82" mass="9352">MTLQCNWARHGDDTGQSVTDRSHKQQSPIGSLGGVRRLEERDWEYRRISWGRRWSQSQDPNVQPSMLGSSADVGPFLRALVI</sequence>
<proteinExistence type="predicted"/>
<accession>A0A9P7R7Y2</accession>
<dbReference type="Proteomes" id="UP000699042">
    <property type="component" value="Unassembled WGS sequence"/>
</dbReference>
<name>A0A9P7R7Y2_9PEZI</name>
<organism evidence="2 3">
    <name type="scientific">Colletotrichum scovillei</name>
    <dbReference type="NCBI Taxonomy" id="1209932"/>
    <lineage>
        <taxon>Eukaryota</taxon>
        <taxon>Fungi</taxon>
        <taxon>Dikarya</taxon>
        <taxon>Ascomycota</taxon>
        <taxon>Pezizomycotina</taxon>
        <taxon>Sordariomycetes</taxon>
        <taxon>Hypocreomycetidae</taxon>
        <taxon>Glomerellales</taxon>
        <taxon>Glomerellaceae</taxon>
        <taxon>Colletotrichum</taxon>
        <taxon>Colletotrichum acutatum species complex</taxon>
    </lineage>
</organism>
<evidence type="ECO:0000313" key="3">
    <source>
        <dbReference type="Proteomes" id="UP000699042"/>
    </source>
</evidence>
<reference evidence="2" key="1">
    <citation type="submission" date="2021-05" db="EMBL/GenBank/DDBJ databases">
        <title>Comparative genomics of three Colletotrichum scovillei strains and genetic complementation revealed genes involved fungal growth and virulence on chili pepper.</title>
        <authorList>
            <person name="Hsieh D.-K."/>
            <person name="Chuang S.-C."/>
            <person name="Chen C.-Y."/>
            <person name="Chao Y.-T."/>
            <person name="Lu M.-Y.J."/>
            <person name="Lee M.-H."/>
            <person name="Shih M.-C."/>
        </authorList>
    </citation>
    <scope>NUCLEOTIDE SEQUENCE</scope>
    <source>
        <strain evidence="2">Coll-153</strain>
    </source>
</reference>
<evidence type="ECO:0000313" key="2">
    <source>
        <dbReference type="EMBL" id="KAG7050231.1"/>
    </source>
</evidence>
<gene>
    <name evidence="2" type="ORF">JMJ77_012983</name>
</gene>
<keyword evidence="3" id="KW-1185">Reference proteome</keyword>
<feature type="region of interest" description="Disordered" evidence="1">
    <location>
        <begin position="1"/>
        <end position="33"/>
    </location>
</feature>
<comment type="caution">
    <text evidence="2">The sequence shown here is derived from an EMBL/GenBank/DDBJ whole genome shotgun (WGS) entry which is preliminary data.</text>
</comment>
<dbReference type="EMBL" id="JAESDN010000005">
    <property type="protein sequence ID" value="KAG7050231.1"/>
    <property type="molecule type" value="Genomic_DNA"/>
</dbReference>
<protein>
    <submittedName>
        <fullName evidence="2">Uncharacterized protein</fullName>
    </submittedName>
</protein>
<evidence type="ECO:0000256" key="1">
    <source>
        <dbReference type="SAM" id="MobiDB-lite"/>
    </source>
</evidence>
<feature type="compositionally biased region" description="Polar residues" evidence="1">
    <location>
        <begin position="14"/>
        <end position="29"/>
    </location>
</feature>
<dbReference type="AlphaFoldDB" id="A0A9P7R7Y2"/>